<accession>A0ABT6XZA7</accession>
<sequence length="150" mass="16768">MIVFRRAGLTSSHQTIRGMRWIAPLGFVVGSLIVYWAGWSTLRSTIPLLLLGFVVYLISYFATKQSIEQLRGGLWIVVYLVIIFVISRFGSFGGTKVIPGPWDSILVAIVSLVIFYWAVASGTTYMKEVGMVERLRQEQVEFEGEAASNV</sequence>
<proteinExistence type="predicted"/>
<keyword evidence="1" id="KW-0472">Membrane</keyword>
<comment type="caution">
    <text evidence="2">The sequence shown here is derived from an EMBL/GenBank/DDBJ whole genome shotgun (WGS) entry which is preliminary data.</text>
</comment>
<evidence type="ECO:0000313" key="2">
    <source>
        <dbReference type="EMBL" id="MDI9260425.1"/>
    </source>
</evidence>
<gene>
    <name evidence="2" type="ORF">QID03_09505</name>
</gene>
<keyword evidence="3" id="KW-1185">Reference proteome</keyword>
<keyword evidence="1" id="KW-1133">Transmembrane helix</keyword>
<dbReference type="PANTHER" id="PTHR47547">
    <property type="match status" value="1"/>
</dbReference>
<protein>
    <submittedName>
        <fullName evidence="2">Uncharacterized protein</fullName>
    </submittedName>
</protein>
<name>A0ABT6XZA7_ALISE</name>
<organism evidence="2 3">
    <name type="scientific">Alicyclobacillus sendaiensis PA2</name>
    <dbReference type="NCBI Taxonomy" id="3029425"/>
    <lineage>
        <taxon>Bacteria</taxon>
        <taxon>Bacillati</taxon>
        <taxon>Bacillota</taxon>
        <taxon>Bacilli</taxon>
        <taxon>Bacillales</taxon>
        <taxon>Alicyclobacillaceae</taxon>
        <taxon>Alicyclobacillus</taxon>
    </lineage>
</organism>
<dbReference type="EMBL" id="JASGCB010000015">
    <property type="protein sequence ID" value="MDI9260425.1"/>
    <property type="molecule type" value="Genomic_DNA"/>
</dbReference>
<dbReference type="PANTHER" id="PTHR47547:SF1">
    <property type="entry name" value="ASPARTATE-PROTON SYMPORTER"/>
    <property type="match status" value="1"/>
</dbReference>
<feature type="transmembrane region" description="Helical" evidence="1">
    <location>
        <begin position="105"/>
        <end position="126"/>
    </location>
</feature>
<evidence type="ECO:0000313" key="3">
    <source>
        <dbReference type="Proteomes" id="UP001529245"/>
    </source>
</evidence>
<reference evidence="2 3" key="1">
    <citation type="submission" date="2023-04" db="EMBL/GenBank/DDBJ databases">
        <title>A. sendaiensis sub sp. chiapanensis a novel subspecie with specific adaptation in bacterial cell wall isolated from an active volcano.</title>
        <authorList>
            <person name="Alvarez Gutierrez P.E."/>
            <person name="Ortiz Cortes L.Y."/>
        </authorList>
    </citation>
    <scope>NUCLEOTIDE SEQUENCE [LARGE SCALE GENOMIC DNA]</scope>
    <source>
        <strain evidence="2 3">PA2</strain>
    </source>
</reference>
<feature type="transmembrane region" description="Helical" evidence="1">
    <location>
        <begin position="45"/>
        <end position="62"/>
    </location>
</feature>
<evidence type="ECO:0000256" key="1">
    <source>
        <dbReference type="SAM" id="Phobius"/>
    </source>
</evidence>
<feature type="transmembrane region" description="Helical" evidence="1">
    <location>
        <begin position="74"/>
        <end position="93"/>
    </location>
</feature>
<feature type="transmembrane region" description="Helical" evidence="1">
    <location>
        <begin position="21"/>
        <end position="39"/>
    </location>
</feature>
<dbReference type="Proteomes" id="UP001529245">
    <property type="component" value="Unassembled WGS sequence"/>
</dbReference>
<keyword evidence="1" id="KW-0812">Transmembrane</keyword>
<dbReference type="InterPro" id="IPR052962">
    <property type="entry name" value="AA_Transporter_AGT"/>
</dbReference>